<sequence>MLLVTCLQGVAACGRCRFAVLVNQTLSPGLSFDEADIAGHDGIYEGGRNWAEARPSMEWVCYLGGSGTYIIRSVSTQRPRYGGLAVGCLGQHLAGKRAVVRLLYEGQGDRGNQLQNDDNKGGIDEVTGPFILEKAINASICRQSLDRYGMLQAILYCAAARIRSDKASRTAGASEAGSQRRLRRGRRSMSRSHGTLQSMFDSAIRADIDQWACGSGEAVLASCERTEGTRQPQDDPFTV</sequence>
<proteinExistence type="predicted"/>
<protein>
    <submittedName>
        <fullName evidence="2">Uncharacterized protein</fullName>
    </submittedName>
</protein>
<gene>
    <name evidence="2" type="ORF">B0H67DRAFT_245306</name>
</gene>
<dbReference type="EMBL" id="JAUKUA010000004">
    <property type="protein sequence ID" value="KAK0715638.1"/>
    <property type="molecule type" value="Genomic_DNA"/>
</dbReference>
<reference evidence="2" key="1">
    <citation type="submission" date="2023-06" db="EMBL/GenBank/DDBJ databases">
        <title>Genome-scale phylogeny and comparative genomics of the fungal order Sordariales.</title>
        <authorList>
            <consortium name="Lawrence Berkeley National Laboratory"/>
            <person name="Hensen N."/>
            <person name="Bonometti L."/>
            <person name="Westerberg I."/>
            <person name="Brannstrom I.O."/>
            <person name="Guillou S."/>
            <person name="Cros-Aarteil S."/>
            <person name="Calhoun S."/>
            <person name="Haridas S."/>
            <person name="Kuo A."/>
            <person name="Mondo S."/>
            <person name="Pangilinan J."/>
            <person name="Riley R."/>
            <person name="Labutti K."/>
            <person name="Andreopoulos B."/>
            <person name="Lipzen A."/>
            <person name="Chen C."/>
            <person name="Yanf M."/>
            <person name="Daum C."/>
            <person name="Ng V."/>
            <person name="Clum A."/>
            <person name="Steindorff A."/>
            <person name="Ohm R."/>
            <person name="Martin F."/>
            <person name="Silar P."/>
            <person name="Natvig D."/>
            <person name="Lalanne C."/>
            <person name="Gautier V."/>
            <person name="Ament-Velasquez S.L."/>
            <person name="Kruys A."/>
            <person name="Hutchinson M.I."/>
            <person name="Powell A.J."/>
            <person name="Barry K."/>
            <person name="Miller A.N."/>
            <person name="Grigoriev I.V."/>
            <person name="Debuchy R."/>
            <person name="Gladieux P."/>
            <person name="Thoren M.H."/>
            <person name="Johannesson H."/>
        </authorList>
    </citation>
    <scope>NUCLEOTIDE SEQUENCE</scope>
    <source>
        <strain evidence="2">SMH4607-1</strain>
    </source>
</reference>
<feature type="compositionally biased region" description="Basic residues" evidence="1">
    <location>
        <begin position="180"/>
        <end position="190"/>
    </location>
</feature>
<keyword evidence="3" id="KW-1185">Reference proteome</keyword>
<evidence type="ECO:0000313" key="3">
    <source>
        <dbReference type="Proteomes" id="UP001172102"/>
    </source>
</evidence>
<dbReference type="AlphaFoldDB" id="A0AA40DXU5"/>
<name>A0AA40DXU5_9PEZI</name>
<evidence type="ECO:0000256" key="1">
    <source>
        <dbReference type="SAM" id="MobiDB-lite"/>
    </source>
</evidence>
<evidence type="ECO:0000313" key="2">
    <source>
        <dbReference type="EMBL" id="KAK0715638.1"/>
    </source>
</evidence>
<comment type="caution">
    <text evidence="2">The sequence shown here is derived from an EMBL/GenBank/DDBJ whole genome shotgun (WGS) entry which is preliminary data.</text>
</comment>
<organism evidence="2 3">
    <name type="scientific">Lasiosphaeris hirsuta</name>
    <dbReference type="NCBI Taxonomy" id="260670"/>
    <lineage>
        <taxon>Eukaryota</taxon>
        <taxon>Fungi</taxon>
        <taxon>Dikarya</taxon>
        <taxon>Ascomycota</taxon>
        <taxon>Pezizomycotina</taxon>
        <taxon>Sordariomycetes</taxon>
        <taxon>Sordariomycetidae</taxon>
        <taxon>Sordariales</taxon>
        <taxon>Lasiosphaeriaceae</taxon>
        <taxon>Lasiosphaeris</taxon>
    </lineage>
</organism>
<feature type="region of interest" description="Disordered" evidence="1">
    <location>
        <begin position="168"/>
        <end position="195"/>
    </location>
</feature>
<accession>A0AA40DXU5</accession>
<dbReference type="Proteomes" id="UP001172102">
    <property type="component" value="Unassembled WGS sequence"/>
</dbReference>